<keyword evidence="2" id="KW-0418">Kinase</keyword>
<dbReference type="GeneID" id="302998278"/>
<sequence>MNYILCHKDIPVLRFSTEDEEISEVSEIISREHLPIGISPDNEKGKTLKSQFRSWWKSRSIPASRQNLDTALEQLGNVTTDYLIEKSYGLSLSDHYWAKPLKSSLSWKDVNFFQNNFSDDVGKALFGVLNSDSADTLNLVSPDNTTNGWLKKKWIINNGERILLKAGSLWQQEPFNEVLASEICGRLGIEHVEYKIIKNDGTFYSSFPDFVSPQTELVPAWHIVNTLKKNNSTSNFNHLINCCREFGFKDTEKLKQGICRMLTVDFIIANTDRHYNNFGFLRNPDTLEWIGLAPVFDSGTSMFHDEILYNLKNPYLRESLKIKAKPFAPNQKEQMKRIPFKEYCSDLDFGRLEGVSEFFGKLISQNPYIEPERAEILCKTLDSRIKETERLFEN</sequence>
<protein>
    <recommendedName>
        <fullName evidence="3">HipA-like C-terminal domain-containing protein</fullName>
    </recommendedName>
</protein>
<reference evidence="5" key="2">
    <citation type="submission" date="2011-04" db="EMBL/GenBank/DDBJ databases">
        <title>The complete genome of chromosome of Treponema succinifaciens DSM 2489.</title>
        <authorList>
            <person name="Lucas S."/>
            <person name="Copeland A."/>
            <person name="Lapidus A."/>
            <person name="Bruce D."/>
            <person name="Goodwin L."/>
            <person name="Pitluck S."/>
            <person name="Peters L."/>
            <person name="Kyrpides N."/>
            <person name="Mavromatis K."/>
            <person name="Ivanova N."/>
            <person name="Ovchinnikova G."/>
            <person name="Teshima H."/>
            <person name="Detter J.C."/>
            <person name="Tapia R."/>
            <person name="Han C."/>
            <person name="Land M."/>
            <person name="Hauser L."/>
            <person name="Markowitz V."/>
            <person name="Cheng J.-F."/>
            <person name="Hugenholtz P."/>
            <person name="Woyke T."/>
            <person name="Wu D."/>
            <person name="Gronow S."/>
            <person name="Wellnitz S."/>
            <person name="Brambilla E."/>
            <person name="Klenk H.-P."/>
            <person name="Eisen J.A."/>
        </authorList>
    </citation>
    <scope>NUCLEOTIDE SEQUENCE [LARGE SCALE GENOMIC DNA]</scope>
    <source>
        <strain evidence="5">ATCC 33096 / DSM 2489 / 6091</strain>
    </source>
</reference>
<evidence type="ECO:0000313" key="5">
    <source>
        <dbReference type="Proteomes" id="UP000006852"/>
    </source>
</evidence>
<dbReference type="Proteomes" id="UP000006852">
    <property type="component" value="Chromosome"/>
</dbReference>
<dbReference type="GO" id="GO:0016301">
    <property type="term" value="F:kinase activity"/>
    <property type="evidence" value="ECO:0007669"/>
    <property type="project" value="UniProtKB-KW"/>
</dbReference>
<dbReference type="InterPro" id="IPR012893">
    <property type="entry name" value="HipA-like_C"/>
</dbReference>
<evidence type="ECO:0000256" key="1">
    <source>
        <dbReference type="ARBA" id="ARBA00022679"/>
    </source>
</evidence>
<dbReference type="AlphaFoldDB" id="F2NXF1"/>
<keyword evidence="1" id="KW-0808">Transferase</keyword>
<accession>F2NXF1</accession>
<evidence type="ECO:0000256" key="2">
    <source>
        <dbReference type="ARBA" id="ARBA00022777"/>
    </source>
</evidence>
<dbReference type="Pfam" id="PF07804">
    <property type="entry name" value="HipA_C"/>
    <property type="match status" value="1"/>
</dbReference>
<evidence type="ECO:0000313" key="4">
    <source>
        <dbReference type="EMBL" id="AEB14030.1"/>
    </source>
</evidence>
<keyword evidence="5" id="KW-1185">Reference proteome</keyword>
<organism evidence="4 5">
    <name type="scientific">Treponema succinifaciens (strain ATCC 33096 / DSM 2489 / 6091)</name>
    <dbReference type="NCBI Taxonomy" id="869209"/>
    <lineage>
        <taxon>Bacteria</taxon>
        <taxon>Pseudomonadati</taxon>
        <taxon>Spirochaetota</taxon>
        <taxon>Spirochaetia</taxon>
        <taxon>Spirochaetales</taxon>
        <taxon>Treponemataceae</taxon>
        <taxon>Treponema</taxon>
    </lineage>
</organism>
<feature type="domain" description="HipA-like C-terminal" evidence="3">
    <location>
        <begin position="157"/>
        <end position="302"/>
    </location>
</feature>
<reference evidence="4 5" key="1">
    <citation type="journal article" date="2011" name="Stand. Genomic Sci.">
        <title>Complete genome sequence of Treponema succinifaciens type strain (6091).</title>
        <authorList>
            <person name="Han C."/>
            <person name="Gronow S."/>
            <person name="Teshima H."/>
            <person name="Lapidus A."/>
            <person name="Nolan M."/>
            <person name="Lucas S."/>
            <person name="Hammon N."/>
            <person name="Deshpande S."/>
            <person name="Cheng J.F."/>
            <person name="Zeytun A."/>
            <person name="Tapia R."/>
            <person name="Goodwin L."/>
            <person name="Pitluck S."/>
            <person name="Liolios K."/>
            <person name="Pagani I."/>
            <person name="Ivanova N."/>
            <person name="Mavromatis K."/>
            <person name="Mikhailova N."/>
            <person name="Huntemann M."/>
            <person name="Pati A."/>
            <person name="Chen A."/>
            <person name="Palaniappan K."/>
            <person name="Land M."/>
            <person name="Hauser L."/>
            <person name="Brambilla E.M."/>
            <person name="Rohde M."/>
            <person name="Goker M."/>
            <person name="Woyke T."/>
            <person name="Bristow J."/>
            <person name="Eisen J.A."/>
            <person name="Markowitz V."/>
            <person name="Hugenholtz P."/>
            <person name="Kyrpides N.C."/>
            <person name="Klenk H.P."/>
            <person name="Detter J.C."/>
        </authorList>
    </citation>
    <scope>NUCLEOTIDE SEQUENCE [LARGE SCALE GENOMIC DNA]</scope>
    <source>
        <strain evidence="5">ATCC 33096 / DSM 2489 / 6091</strain>
    </source>
</reference>
<dbReference type="STRING" id="869209.Tresu_1117"/>
<dbReference type="KEGG" id="tsu:Tresu_1117"/>
<evidence type="ECO:0000259" key="3">
    <source>
        <dbReference type="Pfam" id="PF07804"/>
    </source>
</evidence>
<dbReference type="EMBL" id="CP002631">
    <property type="protein sequence ID" value="AEB14030.1"/>
    <property type="molecule type" value="Genomic_DNA"/>
</dbReference>
<gene>
    <name evidence="4" type="ordered locus">Tresu_1117</name>
</gene>
<dbReference type="OrthoDB" id="9812605at2"/>
<proteinExistence type="predicted"/>
<dbReference type="Gene3D" id="1.10.1070.20">
    <property type="match status" value="1"/>
</dbReference>
<dbReference type="eggNOG" id="COG3550">
    <property type="taxonomic scope" value="Bacteria"/>
</dbReference>
<dbReference type="HOGENOM" id="CLU_042516_1_0_12"/>
<dbReference type="RefSeq" id="WP_013701319.1">
    <property type="nucleotide sequence ID" value="NC_015385.1"/>
</dbReference>
<name>F2NXF1_TRES6</name>